<sequence>MLLDPSVSTEDEDSLKLLAEFSDRKPPVPVLVFSERTNLSDRLQIARSGGTTFFQKPIPPAQALEAVTLYLAPGNYNVNSLTKCQFFQTFSTKLSLLNCGTEKF</sequence>
<reference evidence="3" key="2">
    <citation type="journal article" date="2022" name="Microbiol. Resour. Announc.">
        <title>Metagenome Sequencing to Explore Phylogenomics of Terrestrial Cyanobacteria.</title>
        <authorList>
            <person name="Ward R.D."/>
            <person name="Stajich J.E."/>
            <person name="Johansen J.R."/>
            <person name="Huntemann M."/>
            <person name="Clum A."/>
            <person name="Foster B."/>
            <person name="Foster B."/>
            <person name="Roux S."/>
            <person name="Palaniappan K."/>
            <person name="Varghese N."/>
            <person name="Mukherjee S."/>
            <person name="Reddy T.B.K."/>
            <person name="Daum C."/>
            <person name="Copeland A."/>
            <person name="Chen I.A."/>
            <person name="Ivanova N.N."/>
            <person name="Kyrpides N.C."/>
            <person name="Shapiro N."/>
            <person name="Eloe-Fadrosh E.A."/>
            <person name="Pietrasiak N."/>
        </authorList>
    </citation>
    <scope>NUCLEOTIDE SEQUENCE</scope>
    <source>
        <strain evidence="3">GSE-NOS-MK-12-04C</strain>
    </source>
</reference>
<protein>
    <submittedName>
        <fullName evidence="3">Response regulator</fullName>
    </submittedName>
</protein>
<comment type="caution">
    <text evidence="3">The sequence shown here is derived from an EMBL/GenBank/DDBJ whole genome shotgun (WGS) entry which is preliminary data.</text>
</comment>
<dbReference type="GO" id="GO:0000160">
    <property type="term" value="P:phosphorelay signal transduction system"/>
    <property type="evidence" value="ECO:0007669"/>
    <property type="project" value="InterPro"/>
</dbReference>
<keyword evidence="1" id="KW-0597">Phosphoprotein</keyword>
<evidence type="ECO:0000313" key="4">
    <source>
        <dbReference type="Proteomes" id="UP000729701"/>
    </source>
</evidence>
<gene>
    <name evidence="3" type="ORF">KME60_22185</name>
</gene>
<dbReference type="EMBL" id="JAHHGZ010000026">
    <property type="protein sequence ID" value="MBW4670043.1"/>
    <property type="molecule type" value="Genomic_DNA"/>
</dbReference>
<dbReference type="PROSITE" id="PS50110">
    <property type="entry name" value="RESPONSE_REGULATORY"/>
    <property type="match status" value="1"/>
</dbReference>
<dbReference type="InterPro" id="IPR011006">
    <property type="entry name" value="CheY-like_superfamily"/>
</dbReference>
<feature type="domain" description="Response regulatory" evidence="2">
    <location>
        <begin position="1"/>
        <end position="71"/>
    </location>
</feature>
<dbReference type="Proteomes" id="UP000729701">
    <property type="component" value="Unassembled WGS sequence"/>
</dbReference>
<reference evidence="3" key="1">
    <citation type="submission" date="2021-05" db="EMBL/GenBank/DDBJ databases">
        <authorList>
            <person name="Pietrasiak N."/>
            <person name="Ward R."/>
            <person name="Stajich J.E."/>
            <person name="Kurbessoian T."/>
        </authorList>
    </citation>
    <scope>NUCLEOTIDE SEQUENCE</scope>
    <source>
        <strain evidence="3">GSE-NOS-MK-12-04C</strain>
    </source>
</reference>
<dbReference type="AlphaFoldDB" id="A0A951QRU8"/>
<dbReference type="Gene3D" id="3.40.50.2300">
    <property type="match status" value="1"/>
</dbReference>
<feature type="modified residue" description="4-aspartylphosphate" evidence="1">
    <location>
        <position position="4"/>
    </location>
</feature>
<evidence type="ECO:0000259" key="2">
    <source>
        <dbReference type="PROSITE" id="PS50110"/>
    </source>
</evidence>
<dbReference type="InterPro" id="IPR001789">
    <property type="entry name" value="Sig_transdc_resp-reg_receiver"/>
</dbReference>
<dbReference type="SUPFAM" id="SSF52172">
    <property type="entry name" value="CheY-like"/>
    <property type="match status" value="1"/>
</dbReference>
<evidence type="ECO:0000313" key="3">
    <source>
        <dbReference type="EMBL" id="MBW4670043.1"/>
    </source>
</evidence>
<name>A0A951QRU8_9CYAN</name>
<organism evidence="3 4">
    <name type="scientific">Cyanomargarita calcarea GSE-NOS-MK-12-04C</name>
    <dbReference type="NCBI Taxonomy" id="2839659"/>
    <lineage>
        <taxon>Bacteria</taxon>
        <taxon>Bacillati</taxon>
        <taxon>Cyanobacteriota</taxon>
        <taxon>Cyanophyceae</taxon>
        <taxon>Nostocales</taxon>
        <taxon>Cyanomargaritaceae</taxon>
        <taxon>Cyanomargarita</taxon>
    </lineage>
</organism>
<evidence type="ECO:0000256" key="1">
    <source>
        <dbReference type="PROSITE-ProRule" id="PRU00169"/>
    </source>
</evidence>
<accession>A0A951QRU8</accession>
<proteinExistence type="predicted"/>